<sequence length="69" mass="7688">MHALWDLSQPRAGHFVHLPHVPCSEVLSRPCYAIIAQAKAEASPITRRQAARRVCSCSCRIKTAFWGVT</sequence>
<accession>A0A8J2SY51</accession>
<evidence type="ECO:0000313" key="2">
    <source>
        <dbReference type="Proteomes" id="UP000789595"/>
    </source>
</evidence>
<keyword evidence="2" id="KW-1185">Reference proteome</keyword>
<gene>
    <name evidence="1" type="ORF">PECAL_5P17420</name>
</gene>
<organism evidence="1 2">
    <name type="scientific">Pelagomonas calceolata</name>
    <dbReference type="NCBI Taxonomy" id="35677"/>
    <lineage>
        <taxon>Eukaryota</taxon>
        <taxon>Sar</taxon>
        <taxon>Stramenopiles</taxon>
        <taxon>Ochrophyta</taxon>
        <taxon>Pelagophyceae</taxon>
        <taxon>Pelagomonadales</taxon>
        <taxon>Pelagomonadaceae</taxon>
        <taxon>Pelagomonas</taxon>
    </lineage>
</organism>
<dbReference type="AlphaFoldDB" id="A0A8J2SY51"/>
<protein>
    <submittedName>
        <fullName evidence="1">Uncharacterized protein</fullName>
    </submittedName>
</protein>
<evidence type="ECO:0000313" key="1">
    <source>
        <dbReference type="EMBL" id="CAH0377173.1"/>
    </source>
</evidence>
<reference evidence="1" key="1">
    <citation type="submission" date="2021-11" db="EMBL/GenBank/DDBJ databases">
        <authorList>
            <consortium name="Genoscope - CEA"/>
            <person name="William W."/>
        </authorList>
    </citation>
    <scope>NUCLEOTIDE SEQUENCE</scope>
</reference>
<name>A0A8J2SY51_9STRA</name>
<comment type="caution">
    <text evidence="1">The sequence shown here is derived from an EMBL/GenBank/DDBJ whole genome shotgun (WGS) entry which is preliminary data.</text>
</comment>
<dbReference type="EMBL" id="CAKKNE010000005">
    <property type="protein sequence ID" value="CAH0377173.1"/>
    <property type="molecule type" value="Genomic_DNA"/>
</dbReference>
<proteinExistence type="predicted"/>
<dbReference type="Proteomes" id="UP000789595">
    <property type="component" value="Unassembled WGS sequence"/>
</dbReference>